<evidence type="ECO:0000259" key="7">
    <source>
        <dbReference type="Pfam" id="PF06268"/>
    </source>
</evidence>
<keyword evidence="3 6" id="KW-0963">Cytoplasm</keyword>
<dbReference type="STRING" id="81824.A9V487"/>
<dbReference type="GO" id="GO:0016477">
    <property type="term" value="P:cell migration"/>
    <property type="evidence" value="ECO:0000318"/>
    <property type="project" value="GO_Central"/>
</dbReference>
<dbReference type="GO" id="GO:0051017">
    <property type="term" value="P:actin filament bundle assembly"/>
    <property type="evidence" value="ECO:0000318"/>
    <property type="project" value="GO_Central"/>
</dbReference>
<dbReference type="InterPro" id="IPR022768">
    <property type="entry name" value="Fascin-like_dom"/>
</dbReference>
<dbReference type="FunFam" id="2.80.10.50:FF:000152">
    <property type="entry name" value="Fascin"/>
    <property type="match status" value="1"/>
</dbReference>
<dbReference type="FunFam" id="2.80.10.50:FF:000015">
    <property type="entry name" value="Fascin"/>
    <property type="match status" value="1"/>
</dbReference>
<dbReference type="InterPro" id="IPR008999">
    <property type="entry name" value="Actin-crosslinking"/>
</dbReference>
<dbReference type="CDD" id="cd23334">
    <property type="entry name" value="beta-trefoil_FSCN_rpt1"/>
    <property type="match status" value="1"/>
</dbReference>
<evidence type="ECO:0000313" key="9">
    <source>
        <dbReference type="Proteomes" id="UP000001357"/>
    </source>
</evidence>
<protein>
    <recommendedName>
        <fullName evidence="6">Fascin</fullName>
    </recommendedName>
</protein>
<evidence type="ECO:0000256" key="3">
    <source>
        <dbReference type="ARBA" id="ARBA00022490"/>
    </source>
</evidence>
<gene>
    <name evidence="8" type="ORF">MONBRDRAFT_33223</name>
</gene>
<dbReference type="GO" id="GO:0051015">
    <property type="term" value="F:actin filament binding"/>
    <property type="evidence" value="ECO:0000318"/>
    <property type="project" value="GO_Central"/>
</dbReference>
<dbReference type="GeneID" id="5892837"/>
<dbReference type="Proteomes" id="UP000001357">
    <property type="component" value="Unassembled WGS sequence"/>
</dbReference>
<evidence type="ECO:0000256" key="6">
    <source>
        <dbReference type="PIRNR" id="PIRNR005682"/>
    </source>
</evidence>
<comment type="subcellular location">
    <subcellularLocation>
        <location evidence="1 6">Cytoplasm</location>
        <location evidence="1 6">Cytoskeleton</location>
    </subcellularLocation>
</comment>
<dbReference type="Pfam" id="PF06268">
    <property type="entry name" value="Fascin"/>
    <property type="match status" value="3"/>
</dbReference>
<dbReference type="PANTHER" id="PTHR10551:SF39">
    <property type="entry name" value="FASCIN"/>
    <property type="match status" value="1"/>
</dbReference>
<evidence type="ECO:0000256" key="5">
    <source>
        <dbReference type="ARBA" id="ARBA00023212"/>
    </source>
</evidence>
<dbReference type="GO" id="GO:0005737">
    <property type="term" value="C:cytoplasm"/>
    <property type="evidence" value="ECO:0000318"/>
    <property type="project" value="GO_Central"/>
</dbReference>
<accession>A9V487</accession>
<dbReference type="PIRSF" id="PIRSF005682">
    <property type="entry name" value="Fascin"/>
    <property type="match status" value="1"/>
</dbReference>
<evidence type="ECO:0000256" key="4">
    <source>
        <dbReference type="ARBA" id="ARBA00023203"/>
    </source>
</evidence>
<dbReference type="OMA" id="EPYQRYF"/>
<dbReference type="InterPro" id="IPR010431">
    <property type="entry name" value="Fascin"/>
</dbReference>
<dbReference type="FunFam" id="2.80.10.50:FF:000008">
    <property type="entry name" value="Fascin"/>
    <property type="match status" value="1"/>
</dbReference>
<dbReference type="PANTHER" id="PTHR10551">
    <property type="entry name" value="FASCIN"/>
    <property type="match status" value="1"/>
</dbReference>
<keyword evidence="4 6" id="KW-0009">Actin-binding</keyword>
<dbReference type="GO" id="GO:0030674">
    <property type="term" value="F:protein-macromolecule adaptor activity"/>
    <property type="evidence" value="ECO:0007669"/>
    <property type="project" value="InterPro"/>
</dbReference>
<feature type="domain" description="Fascin-like" evidence="7">
    <location>
        <begin position="272"/>
        <end position="376"/>
    </location>
</feature>
<dbReference type="eggNOG" id="ENOG502QPRX">
    <property type="taxonomic scope" value="Eukaryota"/>
</dbReference>
<sequence>MTMPTHPGQLLPWAFGLRNHEGLYLTVEPFGNRINVSSKVMKNKQIFVFEQPDGAGSTVALRTHQGRYLSATSDGRLESTAESIGENERFELVPDDSGRFALLSSAGFYVGGHGEHVDAYGRTLAEDRYFHLNLALHPQMNIWNVNRKTFMHLNADGQRVTTDEVIPWGDDAVMSLQFVEETNRYTIQAANGKFLDQSGSLVEEAGPTAQYGLRLLGGQVAFQAANGRFLSSIGGDGVCKATKPGPPGKDELYVFEDSQPQIKMTAWFGKKVSVAVGTAILASQSQTGDAEQFQLEVGDDGRWALRTHKNLFCYINGNGDLMGDSETKTQPEARFQLEFFNEKLALRASNGAYITAKKNGSMAANGHEPTEEALFVYEMTNRPRLVLRTKYGFLNMAGEETGNLMCNRAQPTVFHMHVKAGHCQIKGPNGRYFAPSDDYSKLAATSVEPTSLFLEFVSLSKFAIRVPGPAGETKYAKVHQNGAVSADATRIDESTLFEY</sequence>
<dbReference type="GO" id="GO:0007163">
    <property type="term" value="P:establishment or maintenance of cell polarity"/>
    <property type="evidence" value="ECO:0000318"/>
    <property type="project" value="GO_Central"/>
</dbReference>
<dbReference type="GO" id="GO:0015629">
    <property type="term" value="C:actin cytoskeleton"/>
    <property type="evidence" value="ECO:0000318"/>
    <property type="project" value="GO_Central"/>
</dbReference>
<keyword evidence="5 6" id="KW-0206">Cytoskeleton</keyword>
<dbReference type="Gene3D" id="2.80.10.50">
    <property type="match status" value="4"/>
</dbReference>
<comment type="similarity">
    <text evidence="2 6">Belongs to the fascin family.</text>
</comment>
<dbReference type="RefSeq" id="XP_001747583.1">
    <property type="nucleotide sequence ID" value="XM_001747531.1"/>
</dbReference>
<dbReference type="SUPFAM" id="SSF50405">
    <property type="entry name" value="Actin-crosslinking proteins"/>
    <property type="match status" value="4"/>
</dbReference>
<dbReference type="InParanoid" id="A9V487"/>
<reference evidence="8 9" key="1">
    <citation type="journal article" date="2008" name="Nature">
        <title>The genome of the choanoflagellate Monosiga brevicollis and the origin of metazoans.</title>
        <authorList>
            <consortium name="JGI Sequencing"/>
            <person name="King N."/>
            <person name="Westbrook M.J."/>
            <person name="Young S.L."/>
            <person name="Kuo A."/>
            <person name="Abedin M."/>
            <person name="Chapman J."/>
            <person name="Fairclough S."/>
            <person name="Hellsten U."/>
            <person name="Isogai Y."/>
            <person name="Letunic I."/>
            <person name="Marr M."/>
            <person name="Pincus D."/>
            <person name="Putnam N."/>
            <person name="Rokas A."/>
            <person name="Wright K.J."/>
            <person name="Zuzow R."/>
            <person name="Dirks W."/>
            <person name="Good M."/>
            <person name="Goodstein D."/>
            <person name="Lemons D."/>
            <person name="Li W."/>
            <person name="Lyons J.B."/>
            <person name="Morris A."/>
            <person name="Nichols S."/>
            <person name="Richter D.J."/>
            <person name="Salamov A."/>
            <person name="Bork P."/>
            <person name="Lim W.A."/>
            <person name="Manning G."/>
            <person name="Miller W.T."/>
            <person name="McGinnis W."/>
            <person name="Shapiro H."/>
            <person name="Tjian R."/>
            <person name="Grigoriev I.V."/>
            <person name="Rokhsar D."/>
        </authorList>
    </citation>
    <scope>NUCLEOTIDE SEQUENCE [LARGE SCALE GENOMIC DNA]</scope>
    <source>
        <strain evidence="9">MX1 / ATCC 50154</strain>
    </source>
</reference>
<name>A9V487_MONBE</name>
<dbReference type="CDD" id="cd23337">
    <property type="entry name" value="beta-trefoil_FSCN_rpt4"/>
    <property type="match status" value="1"/>
</dbReference>
<keyword evidence="9" id="KW-1185">Reference proteome</keyword>
<feature type="domain" description="Fascin-like" evidence="7">
    <location>
        <begin position="142"/>
        <end position="253"/>
    </location>
</feature>
<dbReference type="CDD" id="cd23336">
    <property type="entry name" value="beta-trefoil_FSCN_rpt3"/>
    <property type="match status" value="1"/>
</dbReference>
<dbReference type="KEGG" id="mbr:MONBRDRAFT_33223"/>
<evidence type="ECO:0000256" key="2">
    <source>
        <dbReference type="ARBA" id="ARBA00007415"/>
    </source>
</evidence>
<dbReference type="AlphaFoldDB" id="A9V487"/>
<proteinExistence type="inferred from homology"/>
<dbReference type="EMBL" id="CH991558">
    <property type="protein sequence ID" value="EDQ87663.1"/>
    <property type="molecule type" value="Genomic_DNA"/>
</dbReference>
<evidence type="ECO:0000313" key="8">
    <source>
        <dbReference type="EMBL" id="EDQ87663.1"/>
    </source>
</evidence>
<dbReference type="FunCoup" id="A9V487">
    <property type="interactions" value="164"/>
</dbReference>
<organism evidence="8 9">
    <name type="scientific">Monosiga brevicollis</name>
    <name type="common">Choanoflagellate</name>
    <dbReference type="NCBI Taxonomy" id="81824"/>
    <lineage>
        <taxon>Eukaryota</taxon>
        <taxon>Choanoflagellata</taxon>
        <taxon>Craspedida</taxon>
        <taxon>Salpingoecidae</taxon>
        <taxon>Monosiga</taxon>
    </lineage>
</organism>
<evidence type="ECO:0000256" key="1">
    <source>
        <dbReference type="ARBA" id="ARBA00004245"/>
    </source>
</evidence>
<feature type="domain" description="Fascin-like" evidence="7">
    <location>
        <begin position="23"/>
        <end position="131"/>
    </location>
</feature>
<dbReference type="CDD" id="cd23335">
    <property type="entry name" value="beta-trefoil_FSCN_rpt2"/>
    <property type="match status" value="1"/>
</dbReference>
<dbReference type="InterPro" id="IPR024703">
    <property type="entry name" value="Fascin_metazoans"/>
</dbReference>